<evidence type="ECO:0000256" key="5">
    <source>
        <dbReference type="ARBA" id="ARBA00022763"/>
    </source>
</evidence>
<dbReference type="EMBL" id="JQCN01000001">
    <property type="protein sequence ID" value="KRO02579.1"/>
    <property type="molecule type" value="Genomic_DNA"/>
</dbReference>
<dbReference type="SUPFAM" id="SSF81624">
    <property type="entry name" value="N-terminal domain of MutM-like DNA repair proteins"/>
    <property type="match status" value="1"/>
</dbReference>
<dbReference type="GO" id="GO:0003684">
    <property type="term" value="F:damaged DNA binding"/>
    <property type="evidence" value="ECO:0007669"/>
    <property type="project" value="InterPro"/>
</dbReference>
<dbReference type="EC" id="4.2.99.18" evidence="16"/>
<evidence type="ECO:0000256" key="12">
    <source>
        <dbReference type="ARBA" id="ARBA00023268"/>
    </source>
</evidence>
<dbReference type="Gene3D" id="3.20.190.10">
    <property type="entry name" value="MutM-like, N-terminal"/>
    <property type="match status" value="1"/>
</dbReference>
<protein>
    <recommendedName>
        <fullName evidence="16">Formamidopyrimidine-DNA glycosylase</fullName>
        <shortName evidence="16">Fapy-DNA glycosylase</shortName>
        <ecNumber evidence="16">3.2.2.23</ecNumber>
    </recommendedName>
    <alternativeName>
        <fullName evidence="16">DNA-(apurinic or apyrimidinic site) lyase MutM</fullName>
        <shortName evidence="16">AP lyase MutM</shortName>
        <ecNumber evidence="16">4.2.99.18</ecNumber>
    </alternativeName>
</protein>
<evidence type="ECO:0000256" key="6">
    <source>
        <dbReference type="ARBA" id="ARBA00022771"/>
    </source>
</evidence>
<gene>
    <name evidence="16" type="primary">mutM</name>
    <name evidence="16" type="synonym">fpg</name>
    <name evidence="19" type="ORF">IV66_GL000002</name>
</gene>
<evidence type="ECO:0000313" key="20">
    <source>
        <dbReference type="Proteomes" id="UP000051886"/>
    </source>
</evidence>
<dbReference type="STRING" id="449659.IV66_GL000002"/>
<dbReference type="GO" id="GO:0006284">
    <property type="term" value="P:base-excision repair"/>
    <property type="evidence" value="ECO:0007669"/>
    <property type="project" value="InterPro"/>
</dbReference>
<sequence length="280" mass="32081">MEEKMPELPEVETVRRGLSALITDKKITKVTLIYPKIIQGDTQTFVKEMTGRTFKEIDRRGKYLLFRLSDGLTMVSHLRMEGKYSVKENNEPLDKHTHVVFDLVDGMQLRYNDVRKFGRMQIVKTGTEVQLSSLQKLGPEPTPETFLIDDFYQELQKKKKVIKTALLDQTIVAGLGNIYVDEVLWMTKIHPETKCFDITYQQAKEMHDNIILELNRAIKAHGTTIFTFSGVNAQIGSFQNELNVYGKKGEPCPRCQTPLEKIVVGQRGTHFCPNCQQLAK</sequence>
<keyword evidence="7 16" id="KW-0378">Hydrolase</keyword>
<dbReference type="GO" id="GO:0034039">
    <property type="term" value="F:8-oxo-7,8-dihydroguanine DNA N-glycosylase activity"/>
    <property type="evidence" value="ECO:0007669"/>
    <property type="project" value="TreeGrafter"/>
</dbReference>
<feature type="active site" description="Proton donor" evidence="16">
    <location>
        <position position="7"/>
    </location>
</feature>
<dbReference type="InterPro" id="IPR010979">
    <property type="entry name" value="Ribosomal_uS13-like_H2TH"/>
</dbReference>
<dbReference type="InterPro" id="IPR015886">
    <property type="entry name" value="H2TH_FPG"/>
</dbReference>
<dbReference type="AlphaFoldDB" id="A0A0R2LUR4"/>
<dbReference type="Pfam" id="PF01149">
    <property type="entry name" value="Fapy_DNA_glyco"/>
    <property type="match status" value="1"/>
</dbReference>
<feature type="active site" description="Proton donor; for delta-elimination activity" evidence="16">
    <location>
        <position position="267"/>
    </location>
</feature>
<dbReference type="SMART" id="SM00898">
    <property type="entry name" value="Fapy_DNA_glyco"/>
    <property type="match status" value="1"/>
</dbReference>
<feature type="binding site" evidence="16">
    <location>
        <position position="158"/>
    </location>
    <ligand>
        <name>DNA</name>
        <dbReference type="ChEBI" id="CHEBI:16991"/>
    </ligand>
</feature>
<evidence type="ECO:0000256" key="4">
    <source>
        <dbReference type="ARBA" id="ARBA00022723"/>
    </source>
</evidence>
<dbReference type="PANTHER" id="PTHR22993">
    <property type="entry name" value="FORMAMIDOPYRIMIDINE-DNA GLYCOSYLASE"/>
    <property type="match status" value="1"/>
</dbReference>
<evidence type="ECO:0000259" key="18">
    <source>
        <dbReference type="PROSITE" id="PS51068"/>
    </source>
</evidence>
<accession>A0A0R2LUR4</accession>
<keyword evidence="9 16" id="KW-0238">DNA-binding</keyword>
<organism evidence="19 20">
    <name type="scientific">Ligilactobacillus pobuzihii</name>
    <dbReference type="NCBI Taxonomy" id="449659"/>
    <lineage>
        <taxon>Bacteria</taxon>
        <taxon>Bacillati</taxon>
        <taxon>Bacillota</taxon>
        <taxon>Bacilli</taxon>
        <taxon>Lactobacillales</taxon>
        <taxon>Lactobacillaceae</taxon>
        <taxon>Ligilactobacillus</taxon>
    </lineage>
</organism>
<dbReference type="EC" id="3.2.2.23" evidence="16"/>
<feature type="domain" description="Formamidopyrimidine-DNA glycosylase catalytic" evidence="18">
    <location>
        <begin position="6"/>
        <end position="118"/>
    </location>
</feature>
<dbReference type="Pfam" id="PF06827">
    <property type="entry name" value="zf-FPG_IleRS"/>
    <property type="match status" value="1"/>
</dbReference>
<feature type="binding site" evidence="16">
    <location>
        <position position="96"/>
    </location>
    <ligand>
        <name>DNA</name>
        <dbReference type="ChEBI" id="CHEBI:16991"/>
    </ligand>
</feature>
<comment type="subunit">
    <text evidence="3 16">Monomer.</text>
</comment>
<proteinExistence type="inferred from homology"/>
<evidence type="ECO:0000259" key="17">
    <source>
        <dbReference type="PROSITE" id="PS51066"/>
    </source>
</evidence>
<evidence type="ECO:0000256" key="14">
    <source>
        <dbReference type="ARBA" id="ARBA00044632"/>
    </source>
</evidence>
<evidence type="ECO:0000256" key="7">
    <source>
        <dbReference type="ARBA" id="ARBA00022801"/>
    </source>
</evidence>
<keyword evidence="11 16" id="KW-0456">Lyase</keyword>
<dbReference type="InterPro" id="IPR035937">
    <property type="entry name" value="FPG_N"/>
</dbReference>
<evidence type="ECO:0000256" key="11">
    <source>
        <dbReference type="ARBA" id="ARBA00023239"/>
    </source>
</evidence>
<dbReference type="FunFam" id="1.10.8.50:FF:000003">
    <property type="entry name" value="Formamidopyrimidine-DNA glycosylase"/>
    <property type="match status" value="1"/>
</dbReference>
<comment type="catalytic activity">
    <reaction evidence="14 16">
        <text>2'-deoxyribonucleotide-(2'-deoxyribose 5'-phosphate)-2'-deoxyribonucleotide-DNA = a 3'-end 2'-deoxyribonucleotide-(2,3-dehydro-2,3-deoxyribose 5'-phosphate)-DNA + a 5'-end 5'-phospho-2'-deoxyribonucleoside-DNA + H(+)</text>
        <dbReference type="Rhea" id="RHEA:66592"/>
        <dbReference type="Rhea" id="RHEA-COMP:13180"/>
        <dbReference type="Rhea" id="RHEA-COMP:16897"/>
        <dbReference type="Rhea" id="RHEA-COMP:17067"/>
        <dbReference type="ChEBI" id="CHEBI:15378"/>
        <dbReference type="ChEBI" id="CHEBI:136412"/>
        <dbReference type="ChEBI" id="CHEBI:157695"/>
        <dbReference type="ChEBI" id="CHEBI:167181"/>
        <dbReference type="EC" id="4.2.99.18"/>
    </reaction>
</comment>
<keyword evidence="8 16" id="KW-0862">Zinc</keyword>
<keyword evidence="20" id="KW-1185">Reference proteome</keyword>
<keyword evidence="12 16" id="KW-0511">Multifunctional enzyme</keyword>
<feature type="domain" description="FPG-type" evidence="17">
    <location>
        <begin position="243"/>
        <end position="277"/>
    </location>
</feature>
<evidence type="ECO:0000256" key="1">
    <source>
        <dbReference type="ARBA" id="ARBA00001668"/>
    </source>
</evidence>
<dbReference type="Gene3D" id="1.10.8.50">
    <property type="match status" value="1"/>
</dbReference>
<dbReference type="PATRIC" id="fig|449659.4.peg.2"/>
<dbReference type="InterPro" id="IPR012319">
    <property type="entry name" value="FPG_cat"/>
</dbReference>
<dbReference type="NCBIfam" id="NF002211">
    <property type="entry name" value="PRK01103.1"/>
    <property type="match status" value="1"/>
</dbReference>
<comment type="function">
    <text evidence="16">Involved in base excision repair of DNA damaged by oxidation or by mutagenic agents. Acts as DNA glycosylase that recognizes and removes damaged bases. Has a preference for oxidized purines, such as 7,8-dihydro-8-oxoguanine (8-oxoG). Has AP (apurinic/apyrimidinic) lyase activity and introduces nicks in the DNA strand. Cleaves the DNA backbone by beta-delta elimination to generate a single-strand break at the site of the removed base with both 3'- and 5'-phosphates.</text>
</comment>
<dbReference type="SUPFAM" id="SSF46946">
    <property type="entry name" value="S13-like H2TH domain"/>
    <property type="match status" value="1"/>
</dbReference>
<comment type="caution">
    <text evidence="19">The sequence shown here is derived from an EMBL/GenBank/DDBJ whole genome shotgun (WGS) entry which is preliminary data.</text>
</comment>
<name>A0A0R2LUR4_9LACO</name>
<dbReference type="PANTHER" id="PTHR22993:SF9">
    <property type="entry name" value="FORMAMIDOPYRIMIDINE-DNA GLYCOSYLASE"/>
    <property type="match status" value="1"/>
</dbReference>
<feature type="binding site" evidence="16">
    <location>
        <position position="115"/>
    </location>
    <ligand>
        <name>DNA</name>
        <dbReference type="ChEBI" id="CHEBI:16991"/>
    </ligand>
</feature>
<dbReference type="SUPFAM" id="SSF57716">
    <property type="entry name" value="Glucocorticoid receptor-like (DNA-binding domain)"/>
    <property type="match status" value="1"/>
</dbReference>
<dbReference type="CDD" id="cd08966">
    <property type="entry name" value="EcFpg-like_N"/>
    <property type="match status" value="1"/>
</dbReference>
<dbReference type="PROSITE" id="PS51068">
    <property type="entry name" value="FPG_CAT"/>
    <property type="match status" value="1"/>
</dbReference>
<evidence type="ECO:0000313" key="19">
    <source>
        <dbReference type="EMBL" id="KRO02579.1"/>
    </source>
</evidence>
<dbReference type="PROSITE" id="PS51066">
    <property type="entry name" value="ZF_FPG_2"/>
    <property type="match status" value="1"/>
</dbReference>
<feature type="active site" description="Proton donor; for beta-elimination activity" evidence="16">
    <location>
        <position position="62"/>
    </location>
</feature>
<evidence type="ECO:0000256" key="16">
    <source>
        <dbReference type="HAMAP-Rule" id="MF_00103"/>
    </source>
</evidence>
<dbReference type="InterPro" id="IPR010663">
    <property type="entry name" value="Znf_FPG/IleRS"/>
</dbReference>
<dbReference type="FunFam" id="3.20.190.10:FF:000001">
    <property type="entry name" value="Formamidopyrimidine-DNA glycosylase"/>
    <property type="match status" value="1"/>
</dbReference>
<dbReference type="GO" id="GO:0140078">
    <property type="term" value="F:class I DNA-(apurinic or apyrimidinic site) endonuclease activity"/>
    <property type="evidence" value="ECO:0007669"/>
    <property type="project" value="UniProtKB-EC"/>
</dbReference>
<dbReference type="GO" id="GO:0008270">
    <property type="term" value="F:zinc ion binding"/>
    <property type="evidence" value="ECO:0007669"/>
    <property type="project" value="UniProtKB-UniRule"/>
</dbReference>
<evidence type="ECO:0000256" key="9">
    <source>
        <dbReference type="ARBA" id="ARBA00023125"/>
    </source>
</evidence>
<dbReference type="NCBIfam" id="TIGR00577">
    <property type="entry name" value="fpg"/>
    <property type="match status" value="1"/>
</dbReference>
<comment type="cofactor">
    <cofactor evidence="16">
        <name>Zn(2+)</name>
        <dbReference type="ChEBI" id="CHEBI:29105"/>
    </cofactor>
    <text evidence="16">Binds 1 zinc ion per subunit.</text>
</comment>
<dbReference type="InterPro" id="IPR020629">
    <property type="entry name" value="FPG_Glyclase"/>
</dbReference>
<feature type="active site" description="Schiff-base intermediate with DNA" evidence="16">
    <location>
        <position position="6"/>
    </location>
</feature>
<dbReference type="InterPro" id="IPR000214">
    <property type="entry name" value="Znf_DNA_glyclase/AP_lyase"/>
</dbReference>
<evidence type="ECO:0000256" key="8">
    <source>
        <dbReference type="ARBA" id="ARBA00022833"/>
    </source>
</evidence>
<comment type="similarity">
    <text evidence="2 16">Belongs to the FPG family.</text>
</comment>
<comment type="function">
    <text evidence="15">Involved in base excision repair of DNA damaged by oxidation or by mutagenic agents. Acts as a DNA glycosylase that recognizes and removes damaged bases. Has a preference for oxidized purines, such as 7,8-dihydro-8-oxoguanine (8-oxoG). Has AP (apurinic/apyrimidinic) lyase activity and introduces nicks in the DNA strand. Cleaves the DNA backbone by beta-delta elimination to generate a single-strand break at the site of the removed base with both 3'- and 5'-phosphates.</text>
</comment>
<dbReference type="HAMAP" id="MF_00103">
    <property type="entry name" value="Fapy_DNA_glycosyl"/>
    <property type="match status" value="1"/>
</dbReference>
<keyword evidence="6 16" id="KW-0863">Zinc-finger</keyword>
<comment type="catalytic activity">
    <reaction evidence="1 16">
        <text>Hydrolysis of DNA containing ring-opened 7-methylguanine residues, releasing 2,6-diamino-4-hydroxy-5-(N-methyl)formamidopyrimidine.</text>
        <dbReference type="EC" id="3.2.2.23"/>
    </reaction>
</comment>
<evidence type="ECO:0000256" key="2">
    <source>
        <dbReference type="ARBA" id="ARBA00009409"/>
    </source>
</evidence>
<dbReference type="GO" id="GO:0003690">
    <property type="term" value="F:double-stranded DNA binding"/>
    <property type="evidence" value="ECO:0007669"/>
    <property type="project" value="UniProtKB-ARBA"/>
</dbReference>
<dbReference type="SMART" id="SM01232">
    <property type="entry name" value="H2TH"/>
    <property type="match status" value="1"/>
</dbReference>
<keyword evidence="5 16" id="KW-0227">DNA damage</keyword>
<dbReference type="Proteomes" id="UP000051886">
    <property type="component" value="Unassembled WGS sequence"/>
</dbReference>
<evidence type="ECO:0000256" key="15">
    <source>
        <dbReference type="ARBA" id="ARBA00060177"/>
    </source>
</evidence>
<keyword evidence="13 16" id="KW-0326">Glycosidase</keyword>
<evidence type="ECO:0000256" key="13">
    <source>
        <dbReference type="ARBA" id="ARBA00023295"/>
    </source>
</evidence>
<evidence type="ECO:0000256" key="10">
    <source>
        <dbReference type="ARBA" id="ARBA00023204"/>
    </source>
</evidence>
<keyword evidence="4 16" id="KW-0479">Metal-binding</keyword>
<keyword evidence="10 16" id="KW-0234">DNA repair</keyword>
<dbReference type="Pfam" id="PF06831">
    <property type="entry name" value="H2TH"/>
    <property type="match status" value="1"/>
</dbReference>
<evidence type="ECO:0000256" key="3">
    <source>
        <dbReference type="ARBA" id="ARBA00011245"/>
    </source>
</evidence>
<reference evidence="19 20" key="1">
    <citation type="journal article" date="2015" name="Genome Announc.">
        <title>Expanding the biotechnology potential of lactobacilli through comparative genomics of 213 strains and associated genera.</title>
        <authorList>
            <person name="Sun Z."/>
            <person name="Harris H.M."/>
            <person name="McCann A."/>
            <person name="Guo C."/>
            <person name="Argimon S."/>
            <person name="Zhang W."/>
            <person name="Yang X."/>
            <person name="Jeffery I.B."/>
            <person name="Cooney J.C."/>
            <person name="Kagawa T.F."/>
            <person name="Liu W."/>
            <person name="Song Y."/>
            <person name="Salvetti E."/>
            <person name="Wrobel A."/>
            <person name="Rasinkangas P."/>
            <person name="Parkhill J."/>
            <person name="Rea M.C."/>
            <person name="O'Sullivan O."/>
            <person name="Ritari J."/>
            <person name="Douillard F.P."/>
            <person name="Paul Ross R."/>
            <person name="Yang R."/>
            <person name="Briner A.E."/>
            <person name="Felis G.E."/>
            <person name="de Vos W.M."/>
            <person name="Barrangou R."/>
            <person name="Klaenhammer T.R."/>
            <person name="Caufield P.W."/>
            <person name="Cui Y."/>
            <person name="Zhang H."/>
            <person name="O'Toole P.W."/>
        </authorList>
    </citation>
    <scope>NUCLEOTIDE SEQUENCE [LARGE SCALE GENOMIC DNA]</scope>
    <source>
        <strain evidence="19 20">NBRC 103219</strain>
    </source>
</reference>